<keyword evidence="3" id="KW-0808">Transferase</keyword>
<feature type="non-terminal residue" evidence="6">
    <location>
        <position position="159"/>
    </location>
</feature>
<dbReference type="AlphaFoldDB" id="A0A0G4MAC7"/>
<evidence type="ECO:0000256" key="2">
    <source>
        <dbReference type="ARBA" id="ARBA00012438"/>
    </source>
</evidence>
<dbReference type="SUPFAM" id="SSF47384">
    <property type="entry name" value="Homodimeric domain of signal transducing histidine kinase"/>
    <property type="match status" value="1"/>
</dbReference>
<dbReference type="Proteomes" id="UP000044602">
    <property type="component" value="Unassembled WGS sequence"/>
</dbReference>
<name>A0A0G4MAC7_VERLO</name>
<comment type="catalytic activity">
    <reaction evidence="1">
        <text>ATP + protein L-histidine = ADP + protein N-phospho-L-histidine.</text>
        <dbReference type="EC" id="2.7.13.3"/>
    </reaction>
</comment>
<dbReference type="InterPro" id="IPR036097">
    <property type="entry name" value="HisK_dim/P_sf"/>
</dbReference>
<feature type="domain" description="Signal transduction histidine kinase dimerisation/phosphoacceptor" evidence="5">
    <location>
        <begin position="37"/>
        <end position="57"/>
    </location>
</feature>
<gene>
    <name evidence="6" type="ORF">BN1708_018657</name>
</gene>
<dbReference type="InterPro" id="IPR003661">
    <property type="entry name" value="HisK_dim/P_dom"/>
</dbReference>
<reference evidence="6 7" key="1">
    <citation type="submission" date="2015-05" db="EMBL/GenBank/DDBJ databases">
        <authorList>
            <person name="Wang D.B."/>
            <person name="Wang M."/>
        </authorList>
    </citation>
    <scope>NUCLEOTIDE SEQUENCE [LARGE SCALE GENOMIC DNA]</scope>
    <source>
        <strain evidence="6">VL1</strain>
    </source>
</reference>
<dbReference type="Gene3D" id="1.10.287.130">
    <property type="match status" value="1"/>
</dbReference>
<dbReference type="GO" id="GO:0009927">
    <property type="term" value="F:histidine phosphotransfer kinase activity"/>
    <property type="evidence" value="ECO:0007669"/>
    <property type="project" value="TreeGrafter"/>
</dbReference>
<evidence type="ECO:0000256" key="4">
    <source>
        <dbReference type="ARBA" id="ARBA00022777"/>
    </source>
</evidence>
<dbReference type="Pfam" id="PF00512">
    <property type="entry name" value="HisKA"/>
    <property type="match status" value="1"/>
</dbReference>
<keyword evidence="7" id="KW-1185">Reference proteome</keyword>
<evidence type="ECO:0000259" key="5">
    <source>
        <dbReference type="Pfam" id="PF00512"/>
    </source>
</evidence>
<dbReference type="EMBL" id="CVQH01021645">
    <property type="protein sequence ID" value="CRK31252.1"/>
    <property type="molecule type" value="Genomic_DNA"/>
</dbReference>
<accession>A0A0G4MAC7</accession>
<organism evidence="6 7">
    <name type="scientific">Verticillium longisporum</name>
    <name type="common">Verticillium dahliae var. longisporum</name>
    <dbReference type="NCBI Taxonomy" id="100787"/>
    <lineage>
        <taxon>Eukaryota</taxon>
        <taxon>Fungi</taxon>
        <taxon>Dikarya</taxon>
        <taxon>Ascomycota</taxon>
        <taxon>Pezizomycotina</taxon>
        <taxon>Sordariomycetes</taxon>
        <taxon>Hypocreomycetidae</taxon>
        <taxon>Glomerellales</taxon>
        <taxon>Plectosphaerellaceae</taxon>
        <taxon>Verticillium</taxon>
    </lineage>
</organism>
<evidence type="ECO:0000256" key="1">
    <source>
        <dbReference type="ARBA" id="ARBA00000085"/>
    </source>
</evidence>
<protein>
    <recommendedName>
        <fullName evidence="2">histidine kinase</fullName>
        <ecNumber evidence="2">2.7.13.3</ecNumber>
    </recommendedName>
</protein>
<dbReference type="GO" id="GO:0000155">
    <property type="term" value="F:phosphorelay sensor kinase activity"/>
    <property type="evidence" value="ECO:0007669"/>
    <property type="project" value="InterPro"/>
</dbReference>
<evidence type="ECO:0000313" key="7">
    <source>
        <dbReference type="Proteomes" id="UP000044602"/>
    </source>
</evidence>
<evidence type="ECO:0000313" key="6">
    <source>
        <dbReference type="EMBL" id="CRK31252.1"/>
    </source>
</evidence>
<dbReference type="PANTHER" id="PTHR43047">
    <property type="entry name" value="TWO-COMPONENT HISTIDINE PROTEIN KINASE"/>
    <property type="match status" value="1"/>
</dbReference>
<sequence length="159" mass="17879">MSDELVKQYSSLDQKVAERTRELEISKKAAEAANESKTLFIANISHELKTPLNGILGDLLLHLLEDLLSFSKNQIGQQLALEEREFRLADIRTQVLSIFDKQVREGRIALSVDFLSSEVVEINPGVDRTSAEKKLPALGPHGMGRLKDMCLWGDQHRIL</sequence>
<dbReference type="PANTHER" id="PTHR43047:SF72">
    <property type="entry name" value="OSMOSENSING HISTIDINE PROTEIN KINASE SLN1"/>
    <property type="match status" value="1"/>
</dbReference>
<evidence type="ECO:0000256" key="3">
    <source>
        <dbReference type="ARBA" id="ARBA00022679"/>
    </source>
</evidence>
<keyword evidence="4" id="KW-0418">Kinase</keyword>
<proteinExistence type="predicted"/>
<dbReference type="EC" id="2.7.13.3" evidence="2"/>
<dbReference type="STRING" id="100787.A0A0G4MAC7"/>
<dbReference type="GO" id="GO:0005886">
    <property type="term" value="C:plasma membrane"/>
    <property type="evidence" value="ECO:0007669"/>
    <property type="project" value="TreeGrafter"/>
</dbReference>